<evidence type="ECO:0000256" key="5">
    <source>
        <dbReference type="ARBA" id="ARBA00023125"/>
    </source>
</evidence>
<dbReference type="GO" id="GO:0000122">
    <property type="term" value="P:negative regulation of transcription by RNA polymerase II"/>
    <property type="evidence" value="ECO:0007669"/>
    <property type="project" value="TreeGrafter"/>
</dbReference>
<evidence type="ECO:0000313" key="11">
    <source>
        <dbReference type="EMBL" id="CAF1374688.1"/>
    </source>
</evidence>
<dbReference type="InterPro" id="IPR050234">
    <property type="entry name" value="Nuclear_hormone_rcpt_NR1"/>
</dbReference>
<keyword evidence="2" id="KW-0863">Zinc-finger</keyword>
<dbReference type="PANTHER" id="PTHR24082:SF283">
    <property type="entry name" value="NUCLEAR HORMONE RECEPTOR HR96"/>
    <property type="match status" value="1"/>
</dbReference>
<dbReference type="OrthoDB" id="6355676at2759"/>
<keyword evidence="3" id="KW-0862">Zinc</keyword>
<gene>
    <name evidence="10" type="ORF">EDS130_LOCUS5115</name>
    <name evidence="11" type="ORF">XAT740_LOCUS32735</name>
</gene>
<evidence type="ECO:0000256" key="3">
    <source>
        <dbReference type="ARBA" id="ARBA00022833"/>
    </source>
</evidence>
<keyword evidence="1" id="KW-0479">Metal-binding</keyword>
<keyword evidence="12" id="KW-1185">Reference proteome</keyword>
<dbReference type="InterPro" id="IPR013088">
    <property type="entry name" value="Znf_NHR/GATA"/>
</dbReference>
<dbReference type="GO" id="GO:0045944">
    <property type="term" value="P:positive regulation of transcription by RNA polymerase II"/>
    <property type="evidence" value="ECO:0007669"/>
    <property type="project" value="TreeGrafter"/>
</dbReference>
<evidence type="ECO:0000256" key="8">
    <source>
        <dbReference type="ARBA" id="ARBA00023242"/>
    </source>
</evidence>
<keyword evidence="5" id="KW-0238">DNA-binding</keyword>
<keyword evidence="6" id="KW-0804">Transcription</keyword>
<dbReference type="GO" id="GO:0030154">
    <property type="term" value="P:cell differentiation"/>
    <property type="evidence" value="ECO:0007669"/>
    <property type="project" value="TreeGrafter"/>
</dbReference>
<dbReference type="EMBL" id="CAJNOJ010000014">
    <property type="protein sequence ID" value="CAF0806383.1"/>
    <property type="molecule type" value="Genomic_DNA"/>
</dbReference>
<evidence type="ECO:0000313" key="12">
    <source>
        <dbReference type="Proteomes" id="UP000663828"/>
    </source>
</evidence>
<keyword evidence="7" id="KW-0675">Receptor</keyword>
<evidence type="ECO:0000256" key="6">
    <source>
        <dbReference type="ARBA" id="ARBA00023163"/>
    </source>
</evidence>
<evidence type="ECO:0000256" key="2">
    <source>
        <dbReference type="ARBA" id="ARBA00022771"/>
    </source>
</evidence>
<dbReference type="Gene3D" id="3.30.50.10">
    <property type="entry name" value="Erythroid Transcription Factor GATA-1, subunit A"/>
    <property type="match status" value="1"/>
</dbReference>
<dbReference type="InterPro" id="IPR001628">
    <property type="entry name" value="Znf_hrmn_rcpt"/>
</dbReference>
<evidence type="ECO:0000259" key="9">
    <source>
        <dbReference type="PROSITE" id="PS51030"/>
    </source>
</evidence>
<dbReference type="GO" id="GO:0000978">
    <property type="term" value="F:RNA polymerase II cis-regulatory region sequence-specific DNA binding"/>
    <property type="evidence" value="ECO:0007669"/>
    <property type="project" value="TreeGrafter"/>
</dbReference>
<proteinExistence type="predicted"/>
<evidence type="ECO:0000256" key="1">
    <source>
        <dbReference type="ARBA" id="ARBA00022723"/>
    </source>
</evidence>
<dbReference type="SMART" id="SM00399">
    <property type="entry name" value="ZnF_C4"/>
    <property type="match status" value="1"/>
</dbReference>
<reference evidence="11" key="1">
    <citation type="submission" date="2021-02" db="EMBL/GenBank/DDBJ databases">
        <authorList>
            <person name="Nowell W R."/>
        </authorList>
    </citation>
    <scope>NUCLEOTIDE SEQUENCE</scope>
</reference>
<dbReference type="SUPFAM" id="SSF57716">
    <property type="entry name" value="Glucocorticoid receptor-like (DNA-binding domain)"/>
    <property type="match status" value="1"/>
</dbReference>
<dbReference type="EMBL" id="CAJNOR010003076">
    <property type="protein sequence ID" value="CAF1374688.1"/>
    <property type="molecule type" value="Genomic_DNA"/>
</dbReference>
<dbReference type="PRINTS" id="PR00047">
    <property type="entry name" value="STROIDFINGER"/>
</dbReference>
<dbReference type="GO" id="GO:0004879">
    <property type="term" value="F:nuclear receptor activity"/>
    <property type="evidence" value="ECO:0007669"/>
    <property type="project" value="TreeGrafter"/>
</dbReference>
<dbReference type="GO" id="GO:0008270">
    <property type="term" value="F:zinc ion binding"/>
    <property type="evidence" value="ECO:0007669"/>
    <property type="project" value="UniProtKB-KW"/>
</dbReference>
<keyword evidence="8" id="KW-0539">Nucleus</keyword>
<dbReference type="PANTHER" id="PTHR24082">
    <property type="entry name" value="NUCLEAR HORMONE RECEPTOR"/>
    <property type="match status" value="1"/>
</dbReference>
<dbReference type="Proteomes" id="UP000663852">
    <property type="component" value="Unassembled WGS sequence"/>
</dbReference>
<dbReference type="Proteomes" id="UP000663828">
    <property type="component" value="Unassembled WGS sequence"/>
</dbReference>
<feature type="domain" description="Nuclear receptor" evidence="9">
    <location>
        <begin position="16"/>
        <end position="92"/>
    </location>
</feature>
<sequence>MMKKRTWKSKETSPCPLICQICGDTARGINFAALTCMSCKMFFRRHVESRKPQVPCYFNDRCIMTPKTRKYCSACRLRCCFRVGMDPKLIRHSPPTSTSKLPTNSLLDDDRSLLTLDEWNLLSNIVNTYDAHNFFVKSKLFFQNQSSLPLKFRCKESNILCHVGTLFAQSFTFIERCPLFHDLSANIRHMLMKRNLSIVGSQNGLFICRELNLSENELYLKCVEQIYGTAYSKQVVQLSRRFDENATLMKIIFLVTIFSSNCSVVVEDSLEYFPSRAMLQIENRIVTMLWKYLIYQYRFEEAVIRYASLVKSILDMIQRMGMGTSTQRHWQMVDKIIGQKSCLITSEDEFK</sequence>
<protein>
    <recommendedName>
        <fullName evidence="9">Nuclear receptor domain-containing protein</fullName>
    </recommendedName>
</protein>
<dbReference type="PROSITE" id="PS51030">
    <property type="entry name" value="NUCLEAR_REC_DBD_2"/>
    <property type="match status" value="1"/>
</dbReference>
<evidence type="ECO:0000313" key="10">
    <source>
        <dbReference type="EMBL" id="CAF0806383.1"/>
    </source>
</evidence>
<dbReference type="Pfam" id="PF00105">
    <property type="entry name" value="zf-C4"/>
    <property type="match status" value="1"/>
</dbReference>
<evidence type="ECO:0000256" key="7">
    <source>
        <dbReference type="ARBA" id="ARBA00023170"/>
    </source>
</evidence>
<evidence type="ECO:0000256" key="4">
    <source>
        <dbReference type="ARBA" id="ARBA00023015"/>
    </source>
</evidence>
<name>A0A815IXD9_ADIRI</name>
<accession>A0A815IXD9</accession>
<dbReference type="PROSITE" id="PS00031">
    <property type="entry name" value="NUCLEAR_REC_DBD_1"/>
    <property type="match status" value="1"/>
</dbReference>
<comment type="caution">
    <text evidence="11">The sequence shown here is derived from an EMBL/GenBank/DDBJ whole genome shotgun (WGS) entry which is preliminary data.</text>
</comment>
<dbReference type="AlphaFoldDB" id="A0A815IXD9"/>
<keyword evidence="4" id="KW-0805">Transcription regulation</keyword>
<organism evidence="11 12">
    <name type="scientific">Adineta ricciae</name>
    <name type="common">Rotifer</name>
    <dbReference type="NCBI Taxonomy" id="249248"/>
    <lineage>
        <taxon>Eukaryota</taxon>
        <taxon>Metazoa</taxon>
        <taxon>Spiralia</taxon>
        <taxon>Gnathifera</taxon>
        <taxon>Rotifera</taxon>
        <taxon>Eurotatoria</taxon>
        <taxon>Bdelloidea</taxon>
        <taxon>Adinetida</taxon>
        <taxon>Adinetidae</taxon>
        <taxon>Adineta</taxon>
    </lineage>
</organism>